<reference evidence="1 2" key="1">
    <citation type="journal article" date="2012" name="BMC Genomics">
        <title>Tools to kill: Genome of one of the most destructive plant pathogenic fungi Macrophomina phaseolina.</title>
        <authorList>
            <person name="Islam M.S."/>
            <person name="Haque M.S."/>
            <person name="Islam M.M."/>
            <person name="Emdad E.M."/>
            <person name="Halim A."/>
            <person name="Hossen Q.M.M."/>
            <person name="Hossain M.Z."/>
            <person name="Ahmed B."/>
            <person name="Rahim S."/>
            <person name="Rahman M.S."/>
            <person name="Alam M.M."/>
            <person name="Hou S."/>
            <person name="Wan X."/>
            <person name="Saito J.A."/>
            <person name="Alam M."/>
        </authorList>
    </citation>
    <scope>NUCLEOTIDE SEQUENCE [LARGE SCALE GENOMIC DNA]</scope>
    <source>
        <strain evidence="1 2">MS6</strain>
    </source>
</reference>
<proteinExistence type="predicted"/>
<dbReference type="HOGENOM" id="CLU_2038490_0_0_1"/>
<name>K2S936_MACPH</name>
<comment type="caution">
    <text evidence="1">The sequence shown here is derived from an EMBL/GenBank/DDBJ whole genome shotgun (WGS) entry which is preliminary data.</text>
</comment>
<evidence type="ECO:0000313" key="1">
    <source>
        <dbReference type="EMBL" id="EKG21397.1"/>
    </source>
</evidence>
<dbReference type="EMBL" id="AHHD01000051">
    <property type="protein sequence ID" value="EKG21397.1"/>
    <property type="molecule type" value="Genomic_DNA"/>
</dbReference>
<dbReference type="AlphaFoldDB" id="K2S936"/>
<protein>
    <submittedName>
        <fullName evidence="1">Uncharacterized protein</fullName>
    </submittedName>
</protein>
<sequence length="121" mass="13096">MEGFMASIYSACILDAGWGDASTIRWMLPCSESVVSRDDDSEGPPAKLDWIYGALTRDYGLSGVQDCWKADGFELEAALVLWLRSAALKSDILDQRMGKDLPCSCVVLFPDDPVSGLGTPS</sequence>
<organism evidence="1 2">
    <name type="scientific">Macrophomina phaseolina (strain MS6)</name>
    <name type="common">Charcoal rot fungus</name>
    <dbReference type="NCBI Taxonomy" id="1126212"/>
    <lineage>
        <taxon>Eukaryota</taxon>
        <taxon>Fungi</taxon>
        <taxon>Dikarya</taxon>
        <taxon>Ascomycota</taxon>
        <taxon>Pezizomycotina</taxon>
        <taxon>Dothideomycetes</taxon>
        <taxon>Dothideomycetes incertae sedis</taxon>
        <taxon>Botryosphaeriales</taxon>
        <taxon>Botryosphaeriaceae</taxon>
        <taxon>Macrophomina</taxon>
    </lineage>
</organism>
<dbReference type="VEuPathDB" id="FungiDB:MPH_01256"/>
<gene>
    <name evidence="1" type="ORF">MPH_01256</name>
</gene>
<dbReference type="InParanoid" id="K2S936"/>
<evidence type="ECO:0000313" key="2">
    <source>
        <dbReference type="Proteomes" id="UP000007129"/>
    </source>
</evidence>
<dbReference type="Proteomes" id="UP000007129">
    <property type="component" value="Unassembled WGS sequence"/>
</dbReference>
<accession>K2S936</accession>